<evidence type="ECO:0000313" key="2">
    <source>
        <dbReference type="EMBL" id="TDQ40325.1"/>
    </source>
</evidence>
<dbReference type="EMBL" id="SNYJ01000006">
    <property type="protein sequence ID" value="TDQ40325.1"/>
    <property type="molecule type" value="Genomic_DNA"/>
</dbReference>
<name>A0A4R6U705_9BACI</name>
<evidence type="ECO:0000313" key="3">
    <source>
        <dbReference type="Proteomes" id="UP000295632"/>
    </source>
</evidence>
<dbReference type="Proteomes" id="UP000295632">
    <property type="component" value="Unassembled WGS sequence"/>
</dbReference>
<feature type="signal peptide" evidence="1">
    <location>
        <begin position="1"/>
        <end position="19"/>
    </location>
</feature>
<keyword evidence="3" id="KW-1185">Reference proteome</keyword>
<gene>
    <name evidence="2" type="ORF">EV213_10641</name>
</gene>
<feature type="chain" id="PRO_5038993116" description="Sporulation lipoprotein YhcN/YlaJ" evidence="1">
    <location>
        <begin position="20"/>
        <end position="149"/>
    </location>
</feature>
<keyword evidence="1" id="KW-0732">Signal</keyword>
<sequence length="149" mass="17014">MVFRIVVLMFLIVVLGACQGGNQAQDTDRLLHLSSEASTAVTQQVSHDIEEWLKKNPEIKAVEAVNGEKEMVLAYDVHHEKRFQMSEIESKLKKQLSEKKSSLEVTMSSDKKILSEVMELKKDMVKKNLTKKEINHRVKKIISLSYETA</sequence>
<evidence type="ECO:0000256" key="1">
    <source>
        <dbReference type="SAM" id="SignalP"/>
    </source>
</evidence>
<dbReference type="AlphaFoldDB" id="A0A4R6U705"/>
<dbReference type="PROSITE" id="PS51257">
    <property type="entry name" value="PROKAR_LIPOPROTEIN"/>
    <property type="match status" value="1"/>
</dbReference>
<reference evidence="2 3" key="1">
    <citation type="submission" date="2019-03" db="EMBL/GenBank/DDBJ databases">
        <title>Genomic Encyclopedia of Type Strains, Phase IV (KMG-IV): sequencing the most valuable type-strain genomes for metagenomic binning, comparative biology and taxonomic classification.</title>
        <authorList>
            <person name="Goeker M."/>
        </authorList>
    </citation>
    <scope>NUCLEOTIDE SEQUENCE [LARGE SCALE GENOMIC DNA]</scope>
    <source>
        <strain evidence="2 3">DSM 28697</strain>
    </source>
</reference>
<accession>A0A4R6U705</accession>
<comment type="caution">
    <text evidence="2">The sequence shown here is derived from an EMBL/GenBank/DDBJ whole genome shotgun (WGS) entry which is preliminary data.</text>
</comment>
<protein>
    <recommendedName>
        <fullName evidence="4">Sporulation lipoprotein YhcN/YlaJ</fullName>
    </recommendedName>
</protein>
<proteinExistence type="predicted"/>
<organism evidence="2 3">
    <name type="scientific">Aureibacillus halotolerans</name>
    <dbReference type="NCBI Taxonomy" id="1508390"/>
    <lineage>
        <taxon>Bacteria</taxon>
        <taxon>Bacillati</taxon>
        <taxon>Bacillota</taxon>
        <taxon>Bacilli</taxon>
        <taxon>Bacillales</taxon>
        <taxon>Bacillaceae</taxon>
        <taxon>Aureibacillus</taxon>
    </lineage>
</organism>
<evidence type="ECO:0008006" key="4">
    <source>
        <dbReference type="Google" id="ProtNLM"/>
    </source>
</evidence>